<dbReference type="PANTHER" id="PTHR39184:SF1">
    <property type="entry name" value="PBSX PHAGE TERMINASE LARGE SUBUNIT"/>
    <property type="match status" value="1"/>
</dbReference>
<evidence type="ECO:0000259" key="1">
    <source>
        <dbReference type="Pfam" id="PF04466"/>
    </source>
</evidence>
<feature type="domain" description="Phage terminase large subunit N-terminal" evidence="1">
    <location>
        <begin position="28"/>
        <end position="231"/>
    </location>
</feature>
<name>A0A233V9T4_FINMA</name>
<dbReference type="Pfam" id="PF04466">
    <property type="entry name" value="Terminase_3"/>
    <property type="match status" value="1"/>
</dbReference>
<sequence>MISARLSTLVNPCFVELHKKIKNKEHLRYVLKGGRGSGKSFMISLEIILDVINNPISVLCVRKVGNTLYESVYEQLKESVDVLGVGAYFNFGKSPLKITYLPRGNSVIFRGADDPAKIKSLKVAKFPVATLWIEELAEFKTEEEVSMIENSVLRAELPEGLSYKLFYSYNPPKRKQSWVNKKFESQFVSDLTYVHHSTYLDNPYISQVFKDEAEHVKKIQPLKYDWEYMGKAIGSGVVPFDNLVFREIKRDEINNFDNIRQGLDWGYATDPLAMVRIHYDKTRRRIFIFDELYGVKISNREAAKLIKKYHFDDTRIIADSAEPKSIAEVKSYGIQIVGADKKPGSVEFGEKWLDDLEAIIIDPKRCPNTAKEFENIDYQTDRWGDTVARLEDKDNHSIDATRYALSEDMIERKIKSISKAAFGL</sequence>
<evidence type="ECO:0000313" key="4">
    <source>
        <dbReference type="Proteomes" id="UP000215413"/>
    </source>
</evidence>
<dbReference type="InterPro" id="IPR006437">
    <property type="entry name" value="Phage_terminase_lsu"/>
</dbReference>
<dbReference type="InterPro" id="IPR027417">
    <property type="entry name" value="P-loop_NTPase"/>
</dbReference>
<dbReference type="InterPro" id="IPR035413">
    <property type="entry name" value="Terminase_L_C"/>
</dbReference>
<dbReference type="InterPro" id="IPR052380">
    <property type="entry name" value="Viral_DNA_packaging_terminase"/>
</dbReference>
<comment type="caution">
    <text evidence="3">The sequence shown here is derived from an EMBL/GenBank/DDBJ whole genome shotgun (WGS) entry which is preliminary data.</text>
</comment>
<dbReference type="GO" id="GO:0005524">
    <property type="term" value="F:ATP binding"/>
    <property type="evidence" value="ECO:0007669"/>
    <property type="project" value="InterPro"/>
</dbReference>
<dbReference type="Pfam" id="PF17288">
    <property type="entry name" value="Terminase_3C"/>
    <property type="match status" value="1"/>
</dbReference>
<dbReference type="Gene3D" id="3.30.420.280">
    <property type="match status" value="1"/>
</dbReference>
<dbReference type="GO" id="GO:0016887">
    <property type="term" value="F:ATP hydrolysis activity"/>
    <property type="evidence" value="ECO:0007669"/>
    <property type="project" value="InterPro"/>
</dbReference>
<dbReference type="Gene3D" id="3.40.50.300">
    <property type="entry name" value="P-loop containing nucleotide triphosphate hydrolases"/>
    <property type="match status" value="1"/>
</dbReference>
<gene>
    <name evidence="3" type="ORF">B9N49_00535</name>
</gene>
<dbReference type="InterPro" id="IPR044269">
    <property type="entry name" value="Terminase_large_su_SPP1-like"/>
</dbReference>
<protein>
    <submittedName>
        <fullName evidence="3">Terminase</fullName>
    </submittedName>
</protein>
<dbReference type="InterPro" id="IPR035412">
    <property type="entry name" value="Terminase_L_N"/>
</dbReference>
<dbReference type="RefSeq" id="WP_094205085.1">
    <property type="nucleotide sequence ID" value="NZ_NDYC01000004.1"/>
</dbReference>
<dbReference type="GO" id="GO:0004519">
    <property type="term" value="F:endonuclease activity"/>
    <property type="evidence" value="ECO:0007669"/>
    <property type="project" value="InterPro"/>
</dbReference>
<dbReference type="AlphaFoldDB" id="A0A233V9T4"/>
<accession>A0A233V9T4</accession>
<dbReference type="HAMAP" id="MF_04145">
    <property type="entry name" value="TERL_SPP1"/>
    <property type="match status" value="1"/>
</dbReference>
<organism evidence="3 4">
    <name type="scientific">Finegoldia magna</name>
    <name type="common">Peptostreptococcus magnus</name>
    <dbReference type="NCBI Taxonomy" id="1260"/>
    <lineage>
        <taxon>Bacteria</taxon>
        <taxon>Bacillati</taxon>
        <taxon>Bacillota</taxon>
        <taxon>Tissierellia</taxon>
        <taxon>Tissierellales</taxon>
        <taxon>Peptoniphilaceae</taxon>
        <taxon>Finegoldia</taxon>
    </lineage>
</organism>
<proteinExistence type="inferred from homology"/>
<feature type="domain" description="Phage terminase large subunit C-terminal" evidence="2">
    <location>
        <begin position="264"/>
        <end position="406"/>
    </location>
</feature>
<dbReference type="NCBIfam" id="TIGR01547">
    <property type="entry name" value="phage_term_2"/>
    <property type="match status" value="1"/>
</dbReference>
<dbReference type="Proteomes" id="UP000215413">
    <property type="component" value="Unassembled WGS sequence"/>
</dbReference>
<evidence type="ECO:0000259" key="2">
    <source>
        <dbReference type="Pfam" id="PF17288"/>
    </source>
</evidence>
<dbReference type="EMBL" id="NDYC01000004">
    <property type="protein sequence ID" value="OXZ29142.1"/>
    <property type="molecule type" value="Genomic_DNA"/>
</dbReference>
<reference evidence="4" key="1">
    <citation type="submission" date="2017-04" db="EMBL/GenBank/DDBJ databases">
        <title>Finegoldia magna isolated from orthopedic joint implant-associated infections.</title>
        <authorList>
            <person name="Bjorklund S."/>
            <person name="Bruggemann H."/>
            <person name="Jensen A."/>
            <person name="Hellmark B."/>
            <person name="Soderquist B."/>
        </authorList>
    </citation>
    <scope>NUCLEOTIDE SEQUENCE [LARGE SCALE GENOMIC DNA]</scope>
    <source>
        <strain evidence="4">CCUG 54800</strain>
    </source>
</reference>
<dbReference type="PANTHER" id="PTHR39184">
    <property type="match status" value="1"/>
</dbReference>
<evidence type="ECO:0000313" key="3">
    <source>
        <dbReference type="EMBL" id="OXZ29142.1"/>
    </source>
</evidence>